<name>A0A660SCR3_UNCT6</name>
<keyword evidence="1" id="KW-0472">Membrane</keyword>
<feature type="transmembrane region" description="Helical" evidence="1">
    <location>
        <begin position="6"/>
        <end position="32"/>
    </location>
</feature>
<sequence length="141" mass="15353">MTVSVGIKIVLVALFSGLVAQFAKFVSHILVYHKIDFVKLYQTGGMPSAHSAGVMALSTMVGVYEGFGSIIFAITLYFSLIVMYDAAGIRRSAGQQARVLNMIIARREIRDVNRLVEQLGHTPFEVLMGSILGILMAGVFL</sequence>
<evidence type="ECO:0000256" key="1">
    <source>
        <dbReference type="SAM" id="Phobius"/>
    </source>
</evidence>
<dbReference type="Proteomes" id="UP000282321">
    <property type="component" value="Unassembled WGS sequence"/>
</dbReference>
<organism evidence="2 3">
    <name type="scientific">candidate division TA06 bacterium</name>
    <dbReference type="NCBI Taxonomy" id="2250710"/>
    <lineage>
        <taxon>Bacteria</taxon>
        <taxon>Bacteria division TA06</taxon>
    </lineage>
</organism>
<feature type="transmembrane region" description="Helical" evidence="1">
    <location>
        <begin position="70"/>
        <end position="89"/>
    </location>
</feature>
<dbReference type="PANTHER" id="PTHR31446:SF29">
    <property type="entry name" value="ACID PHOSPHATASE_VANADIUM-DEPENDENT HALOPEROXIDASE-RELATED PROTEIN"/>
    <property type="match status" value="1"/>
</dbReference>
<keyword evidence="1" id="KW-1133">Transmembrane helix</keyword>
<dbReference type="AlphaFoldDB" id="A0A660SCR3"/>
<dbReference type="InterPro" id="IPR003832">
    <property type="entry name" value="DUF212"/>
</dbReference>
<gene>
    <name evidence="2" type="ORF">DRP44_00780</name>
</gene>
<proteinExistence type="predicted"/>
<dbReference type="EMBL" id="QNBC01000005">
    <property type="protein sequence ID" value="RKX67976.1"/>
    <property type="molecule type" value="Genomic_DNA"/>
</dbReference>
<evidence type="ECO:0000313" key="3">
    <source>
        <dbReference type="Proteomes" id="UP000282321"/>
    </source>
</evidence>
<reference evidence="2 3" key="1">
    <citation type="submission" date="2018-06" db="EMBL/GenBank/DDBJ databases">
        <title>Extensive metabolic versatility and redundancy in microbially diverse, dynamic hydrothermal sediments.</title>
        <authorList>
            <person name="Dombrowski N."/>
            <person name="Teske A."/>
            <person name="Baker B.J."/>
        </authorList>
    </citation>
    <scope>NUCLEOTIDE SEQUENCE [LARGE SCALE GENOMIC DNA]</scope>
    <source>
        <strain evidence="2">B35_G9</strain>
    </source>
</reference>
<keyword evidence="1" id="KW-0812">Transmembrane</keyword>
<evidence type="ECO:0000313" key="2">
    <source>
        <dbReference type="EMBL" id="RKX67976.1"/>
    </source>
</evidence>
<accession>A0A660SCR3</accession>
<dbReference type="PANTHER" id="PTHR31446">
    <property type="entry name" value="ACID PHOSPHATASE/VANADIUM-DEPENDENT HALOPEROXIDASE-RELATED PROTEIN"/>
    <property type="match status" value="1"/>
</dbReference>
<protein>
    <submittedName>
        <fullName evidence="2">Divergent PAP2 family protein</fullName>
    </submittedName>
</protein>
<comment type="caution">
    <text evidence="2">The sequence shown here is derived from an EMBL/GenBank/DDBJ whole genome shotgun (WGS) entry which is preliminary data.</text>
</comment>
<dbReference type="Pfam" id="PF02681">
    <property type="entry name" value="DUF212"/>
    <property type="match status" value="1"/>
</dbReference>